<evidence type="ECO:0000256" key="1">
    <source>
        <dbReference type="PROSITE-ProRule" id="PRU00339"/>
    </source>
</evidence>
<feature type="repeat" description="TPR" evidence="1">
    <location>
        <begin position="52"/>
        <end position="85"/>
    </location>
</feature>
<dbReference type="EMBL" id="JARWBG010000004">
    <property type="protein sequence ID" value="MDH2388184.1"/>
    <property type="molecule type" value="Genomic_DNA"/>
</dbReference>
<comment type="caution">
    <text evidence="3">The sequence shown here is derived from an EMBL/GenBank/DDBJ whole genome shotgun (WGS) entry which is preliminary data.</text>
</comment>
<dbReference type="Proteomes" id="UP001223144">
    <property type="component" value="Unassembled WGS sequence"/>
</dbReference>
<proteinExistence type="predicted"/>
<name>A0ABT6HHE3_9ACTN</name>
<evidence type="ECO:0000313" key="4">
    <source>
        <dbReference type="Proteomes" id="UP001223144"/>
    </source>
</evidence>
<dbReference type="InterPro" id="IPR019734">
    <property type="entry name" value="TPR_rpt"/>
</dbReference>
<evidence type="ECO:0000256" key="2">
    <source>
        <dbReference type="SAM" id="MobiDB-lite"/>
    </source>
</evidence>
<feature type="region of interest" description="Disordered" evidence="2">
    <location>
        <begin position="1"/>
        <end position="32"/>
    </location>
</feature>
<dbReference type="RefSeq" id="WP_279926497.1">
    <property type="nucleotide sequence ID" value="NZ_JARWBG010000004.1"/>
</dbReference>
<dbReference type="InterPro" id="IPR011990">
    <property type="entry name" value="TPR-like_helical_dom_sf"/>
</dbReference>
<dbReference type="PROSITE" id="PS50005">
    <property type="entry name" value="TPR"/>
    <property type="match status" value="1"/>
</dbReference>
<accession>A0ABT6HHE3</accession>
<gene>
    <name evidence="3" type="ORF">QCN29_05140</name>
</gene>
<dbReference type="Gene3D" id="1.25.40.10">
    <property type="entry name" value="Tetratricopeptide repeat domain"/>
    <property type="match status" value="1"/>
</dbReference>
<protein>
    <recommendedName>
        <fullName evidence="5">Tetratricopeptide repeat protein</fullName>
    </recommendedName>
</protein>
<keyword evidence="4" id="KW-1185">Reference proteome</keyword>
<feature type="compositionally biased region" description="Basic and acidic residues" evidence="2">
    <location>
        <begin position="1"/>
        <end position="10"/>
    </location>
</feature>
<reference evidence="3 4" key="1">
    <citation type="submission" date="2023-04" db="EMBL/GenBank/DDBJ databases">
        <title>Streptomyces chengmaiensis sp. nov. isolated from the stem of mangrove plant in Hainan.</title>
        <authorList>
            <person name="Huang X."/>
            <person name="Zhou S."/>
            <person name="Chu X."/>
            <person name="Xie Y."/>
            <person name="Lin Y."/>
        </authorList>
    </citation>
    <scope>NUCLEOTIDE SEQUENCE [LARGE SCALE GENOMIC DNA]</scope>
    <source>
        <strain evidence="3 4">HNM0663</strain>
    </source>
</reference>
<evidence type="ECO:0008006" key="5">
    <source>
        <dbReference type="Google" id="ProtNLM"/>
    </source>
</evidence>
<evidence type="ECO:0000313" key="3">
    <source>
        <dbReference type="EMBL" id="MDH2388184.1"/>
    </source>
</evidence>
<sequence length="120" mass="13740">MPVANRDHPIETPVRSPPPKIGTTGSVNRLTGRHRQALSDLDRVLENNPGNSFALAERGALHLTNWRYEEAFNDLNSALEINPYNTWARDLRDKIPDTQQGRLWAIAYEVLKLIEERRRG</sequence>
<dbReference type="SUPFAM" id="SSF48452">
    <property type="entry name" value="TPR-like"/>
    <property type="match status" value="1"/>
</dbReference>
<keyword evidence="1" id="KW-0802">TPR repeat</keyword>
<organism evidence="3 4">
    <name type="scientific">Streptomyces chengmaiensis</name>
    <dbReference type="NCBI Taxonomy" id="3040919"/>
    <lineage>
        <taxon>Bacteria</taxon>
        <taxon>Bacillati</taxon>
        <taxon>Actinomycetota</taxon>
        <taxon>Actinomycetes</taxon>
        <taxon>Kitasatosporales</taxon>
        <taxon>Streptomycetaceae</taxon>
        <taxon>Streptomyces</taxon>
    </lineage>
</organism>